<protein>
    <recommendedName>
        <fullName evidence="4">Capsid protein</fullName>
    </recommendedName>
</protein>
<accession>A0A2J7Q3C8</accession>
<evidence type="ECO:0000313" key="3">
    <source>
        <dbReference type="Proteomes" id="UP000235965"/>
    </source>
</evidence>
<feature type="region of interest" description="Disordered" evidence="1">
    <location>
        <begin position="1"/>
        <end position="68"/>
    </location>
</feature>
<comment type="caution">
    <text evidence="2">The sequence shown here is derived from an EMBL/GenBank/DDBJ whole genome shotgun (WGS) entry which is preliminary data.</text>
</comment>
<evidence type="ECO:0000256" key="1">
    <source>
        <dbReference type="SAM" id="MobiDB-lite"/>
    </source>
</evidence>
<evidence type="ECO:0000313" key="2">
    <source>
        <dbReference type="EMBL" id="PNF23101.1"/>
    </source>
</evidence>
<keyword evidence="3" id="KW-1185">Reference proteome</keyword>
<dbReference type="Pfam" id="PF02336">
    <property type="entry name" value="Denso_VP4"/>
    <property type="match status" value="1"/>
</dbReference>
<dbReference type="EMBL" id="NEVH01019068">
    <property type="protein sequence ID" value="PNF23101.1"/>
    <property type="molecule type" value="Genomic_DNA"/>
</dbReference>
<evidence type="ECO:0008006" key="4">
    <source>
        <dbReference type="Google" id="ProtNLM"/>
    </source>
</evidence>
<name>A0A2J7Q3C8_9NEOP</name>
<dbReference type="InterPro" id="IPR003433">
    <property type="entry name" value="Capsid_VP4_densovirus"/>
</dbReference>
<proteinExistence type="predicted"/>
<dbReference type="InParanoid" id="A0A2J7Q3C8"/>
<dbReference type="Proteomes" id="UP000235965">
    <property type="component" value="Unassembled WGS sequence"/>
</dbReference>
<feature type="compositionally biased region" description="Basic residues" evidence="1">
    <location>
        <begin position="7"/>
        <end position="16"/>
    </location>
</feature>
<dbReference type="SUPFAM" id="SSF88645">
    <property type="entry name" value="ssDNA viruses"/>
    <property type="match status" value="1"/>
</dbReference>
<gene>
    <name evidence="2" type="ORF">B7P43_G09121</name>
</gene>
<organism evidence="2 3">
    <name type="scientific">Cryptotermes secundus</name>
    <dbReference type="NCBI Taxonomy" id="105785"/>
    <lineage>
        <taxon>Eukaryota</taxon>
        <taxon>Metazoa</taxon>
        <taxon>Ecdysozoa</taxon>
        <taxon>Arthropoda</taxon>
        <taxon>Hexapoda</taxon>
        <taxon>Insecta</taxon>
        <taxon>Pterygota</taxon>
        <taxon>Neoptera</taxon>
        <taxon>Polyneoptera</taxon>
        <taxon>Dictyoptera</taxon>
        <taxon>Blattodea</taxon>
        <taxon>Blattoidea</taxon>
        <taxon>Termitoidae</taxon>
        <taxon>Kalotermitidae</taxon>
        <taxon>Cryptotermitinae</taxon>
        <taxon>Cryptotermes</taxon>
    </lineage>
</organism>
<dbReference type="InterPro" id="IPR016184">
    <property type="entry name" value="Capsid/spike_ssDNA_virus"/>
</dbReference>
<feature type="compositionally biased region" description="Gly residues" evidence="1">
    <location>
        <begin position="56"/>
        <end position="67"/>
    </location>
</feature>
<sequence>MGPVRESRRKHKVKKDKNKEVEEEYGEGFVKKEPVTPGNIKGPQGAQITTQAGREGAVGGIDTGGTGEHARLENCENNSISYNWSFRKTWKLYGHAWSRSIISTSSTPPRYFMSTSMMALPIDYPFMYMTPAEWYLLEAESYVTGVKQTCTLLNCRTSFQANSSDVQTATQGNQLFVNYAHGIEHKYPVSVVFNFGASTQPAKVTSITQIDDTDSEAVIKKFYGDDMSKLTYPPGLCGTWQEWDWYAAFNLGEWSSVNSVGIWNVDAAYDSFNAVPNYNTVIGSNEYDFGQTLLTNQFNPYIPGYAPFTSGNLSFLKDKCHVLHDGTVQYSLDTQNYRQINKDPIVNKLVGPGADYHKSMWHPGYNKLGYNTANSKTPSWMYIGLQDIPAITSTTDAVTYQEGQIFIELECEISGITKKSSVTSQQIRKHYTDMIYSYNAEDITLNDRGQGFIFGRPYTERPTVK</sequence>
<reference evidence="2 3" key="1">
    <citation type="submission" date="2017-12" db="EMBL/GenBank/DDBJ databases">
        <title>Hemimetabolous genomes reveal molecular basis of termite eusociality.</title>
        <authorList>
            <person name="Harrison M.C."/>
            <person name="Jongepier E."/>
            <person name="Robertson H.M."/>
            <person name="Arning N."/>
            <person name="Bitard-Feildel T."/>
            <person name="Chao H."/>
            <person name="Childers C.P."/>
            <person name="Dinh H."/>
            <person name="Doddapaneni H."/>
            <person name="Dugan S."/>
            <person name="Gowin J."/>
            <person name="Greiner C."/>
            <person name="Han Y."/>
            <person name="Hu H."/>
            <person name="Hughes D.S.T."/>
            <person name="Huylmans A.-K."/>
            <person name="Kemena C."/>
            <person name="Kremer L.P.M."/>
            <person name="Lee S.L."/>
            <person name="Lopez-Ezquerra A."/>
            <person name="Mallet L."/>
            <person name="Monroy-Kuhn J.M."/>
            <person name="Moser A."/>
            <person name="Murali S.C."/>
            <person name="Muzny D.M."/>
            <person name="Otani S."/>
            <person name="Piulachs M.-D."/>
            <person name="Poelchau M."/>
            <person name="Qu J."/>
            <person name="Schaub F."/>
            <person name="Wada-Katsumata A."/>
            <person name="Worley K.C."/>
            <person name="Xie Q."/>
            <person name="Ylla G."/>
            <person name="Poulsen M."/>
            <person name="Gibbs R.A."/>
            <person name="Schal C."/>
            <person name="Richards S."/>
            <person name="Belles X."/>
            <person name="Korb J."/>
            <person name="Bornberg-Bauer E."/>
        </authorList>
    </citation>
    <scope>NUCLEOTIDE SEQUENCE [LARGE SCALE GENOMIC DNA]</scope>
    <source>
        <tissue evidence="2">Whole body</tissue>
    </source>
</reference>
<dbReference type="AlphaFoldDB" id="A0A2J7Q3C8"/>